<feature type="domain" description="Heme haloperoxidase family profile" evidence="8">
    <location>
        <begin position="1"/>
        <end position="130"/>
    </location>
</feature>
<gene>
    <name evidence="9" type="ORF">LMH87_008169</name>
</gene>
<keyword evidence="6" id="KW-0408">Iron</keyword>
<comment type="cofactor">
    <cofactor evidence="1">
        <name>heme b</name>
        <dbReference type="ChEBI" id="CHEBI:60344"/>
    </cofactor>
</comment>
<keyword evidence="10" id="KW-1185">Reference proteome</keyword>
<dbReference type="Proteomes" id="UP001144673">
    <property type="component" value="Unassembled WGS sequence"/>
</dbReference>
<dbReference type="PROSITE" id="PS51405">
    <property type="entry name" value="HEME_HALOPEROXIDASE"/>
    <property type="match status" value="1"/>
</dbReference>
<keyword evidence="4" id="KW-0479">Metal-binding</keyword>
<keyword evidence="5" id="KW-0560">Oxidoreductase</keyword>
<evidence type="ECO:0000256" key="7">
    <source>
        <dbReference type="ARBA" id="ARBA00025795"/>
    </source>
</evidence>
<dbReference type="InterPro" id="IPR036851">
    <property type="entry name" value="Chloroperoxidase-like_sf"/>
</dbReference>
<protein>
    <recommendedName>
        <fullName evidence="8">Heme haloperoxidase family profile domain-containing protein</fullName>
    </recommendedName>
</protein>
<evidence type="ECO:0000256" key="4">
    <source>
        <dbReference type="ARBA" id="ARBA00022723"/>
    </source>
</evidence>
<evidence type="ECO:0000313" key="9">
    <source>
        <dbReference type="EMBL" id="KAJ4159262.1"/>
    </source>
</evidence>
<dbReference type="Pfam" id="PF01328">
    <property type="entry name" value="Peroxidase_2"/>
    <property type="match status" value="1"/>
</dbReference>
<accession>A0A9W8QI66</accession>
<comment type="caution">
    <text evidence="9">The sequence shown here is derived from an EMBL/GenBank/DDBJ whole genome shotgun (WGS) entry which is preliminary data.</text>
</comment>
<keyword evidence="3" id="KW-0349">Heme</keyword>
<evidence type="ECO:0000256" key="6">
    <source>
        <dbReference type="ARBA" id="ARBA00023004"/>
    </source>
</evidence>
<dbReference type="KEGG" id="amus:LMH87_008169"/>
<dbReference type="PANTHER" id="PTHR33577">
    <property type="entry name" value="STERIGMATOCYSTIN BIOSYNTHESIS PEROXIDASE STCC-RELATED"/>
    <property type="match status" value="1"/>
</dbReference>
<evidence type="ECO:0000256" key="1">
    <source>
        <dbReference type="ARBA" id="ARBA00001970"/>
    </source>
</evidence>
<proteinExistence type="inferred from homology"/>
<dbReference type="GO" id="GO:0004601">
    <property type="term" value="F:peroxidase activity"/>
    <property type="evidence" value="ECO:0007669"/>
    <property type="project" value="UniProtKB-KW"/>
</dbReference>
<sequence>MMFNEHDVSYSRNDAFLGDNARFNQTVWDQSLKELKPEMLTPTDFAKARQARAEDTFARNTNTTFSFFDMALSSTETSFFFTVFGSGRKTSKSMIRYFIENERLPVALGWLPRLNTNAASVALLIPEVLLGMPKIWAKLGSQTLDVLNLKTFLTLINQRIATGDMLGYLDSFKSVLDDENADSSSVSRLADLIKSAA</sequence>
<dbReference type="AlphaFoldDB" id="A0A9W8QI66"/>
<keyword evidence="2" id="KW-0575">Peroxidase</keyword>
<organism evidence="9 10">
    <name type="scientific">Akanthomyces muscarius</name>
    <name type="common">Entomopathogenic fungus</name>
    <name type="synonym">Lecanicillium muscarium</name>
    <dbReference type="NCBI Taxonomy" id="2231603"/>
    <lineage>
        <taxon>Eukaryota</taxon>
        <taxon>Fungi</taxon>
        <taxon>Dikarya</taxon>
        <taxon>Ascomycota</taxon>
        <taxon>Pezizomycotina</taxon>
        <taxon>Sordariomycetes</taxon>
        <taxon>Hypocreomycetidae</taxon>
        <taxon>Hypocreales</taxon>
        <taxon>Cordycipitaceae</taxon>
        <taxon>Akanthomyces</taxon>
    </lineage>
</organism>
<evidence type="ECO:0000256" key="3">
    <source>
        <dbReference type="ARBA" id="ARBA00022617"/>
    </source>
</evidence>
<dbReference type="GO" id="GO:0046872">
    <property type="term" value="F:metal ion binding"/>
    <property type="evidence" value="ECO:0007669"/>
    <property type="project" value="UniProtKB-KW"/>
</dbReference>
<evidence type="ECO:0000259" key="8">
    <source>
        <dbReference type="PROSITE" id="PS51405"/>
    </source>
</evidence>
<name>A0A9W8QI66_AKAMU</name>
<evidence type="ECO:0000256" key="5">
    <source>
        <dbReference type="ARBA" id="ARBA00023002"/>
    </source>
</evidence>
<comment type="similarity">
    <text evidence="7">Belongs to the chloroperoxidase family.</text>
</comment>
<dbReference type="Gene3D" id="1.10.489.10">
    <property type="entry name" value="Chloroperoxidase-like"/>
    <property type="match status" value="1"/>
</dbReference>
<reference evidence="9" key="1">
    <citation type="journal article" date="2023" name="Access Microbiol">
        <title>De-novo genome assembly for Akanthomyces muscarius, a biocontrol agent of insect agricultural pests.</title>
        <authorList>
            <person name="Erdos Z."/>
            <person name="Studholme D.J."/>
            <person name="Raymond B."/>
            <person name="Sharma M."/>
        </authorList>
    </citation>
    <scope>NUCLEOTIDE SEQUENCE</scope>
    <source>
        <strain evidence="9">Ve6</strain>
    </source>
</reference>
<dbReference type="InterPro" id="IPR000028">
    <property type="entry name" value="Chloroperoxidase"/>
</dbReference>
<dbReference type="RefSeq" id="XP_056057261.1">
    <property type="nucleotide sequence ID" value="XM_056195278.1"/>
</dbReference>
<dbReference type="EMBL" id="JAJHUN010000005">
    <property type="protein sequence ID" value="KAJ4159262.1"/>
    <property type="molecule type" value="Genomic_DNA"/>
</dbReference>
<evidence type="ECO:0000256" key="2">
    <source>
        <dbReference type="ARBA" id="ARBA00022559"/>
    </source>
</evidence>
<dbReference type="GeneID" id="80895328"/>
<dbReference type="PANTHER" id="PTHR33577:SF9">
    <property type="entry name" value="PEROXIDASE STCC"/>
    <property type="match status" value="1"/>
</dbReference>
<evidence type="ECO:0000313" key="10">
    <source>
        <dbReference type="Proteomes" id="UP001144673"/>
    </source>
</evidence>